<dbReference type="Pfam" id="PF14013">
    <property type="entry name" value="MT0933_antitox"/>
    <property type="match status" value="1"/>
</dbReference>
<dbReference type="RefSeq" id="WP_221025597.1">
    <property type="nucleotide sequence ID" value="NZ_JAIEZQ010000002.1"/>
</dbReference>
<dbReference type="InterPro" id="IPR028037">
    <property type="entry name" value="Antitoxin_Rv0909/MT0933"/>
</dbReference>
<feature type="compositionally biased region" description="Basic residues" evidence="1">
    <location>
        <begin position="41"/>
        <end position="50"/>
    </location>
</feature>
<feature type="region of interest" description="Disordered" evidence="1">
    <location>
        <begin position="1"/>
        <end position="67"/>
    </location>
</feature>
<dbReference type="Proteomes" id="UP000754710">
    <property type="component" value="Unassembled WGS sequence"/>
</dbReference>
<keyword evidence="3" id="KW-1185">Reference proteome</keyword>
<evidence type="ECO:0000313" key="2">
    <source>
        <dbReference type="EMBL" id="MBY9075904.1"/>
    </source>
</evidence>
<protein>
    <submittedName>
        <fullName evidence="2">Antitoxin</fullName>
    </submittedName>
</protein>
<name>A0ABS7RLG6_9ACTN</name>
<evidence type="ECO:0000256" key="1">
    <source>
        <dbReference type="SAM" id="MobiDB-lite"/>
    </source>
</evidence>
<organism evidence="2 3">
    <name type="scientific">Nocardioides jiangsuensis</name>
    <dbReference type="NCBI Taxonomy" id="2866161"/>
    <lineage>
        <taxon>Bacteria</taxon>
        <taxon>Bacillati</taxon>
        <taxon>Actinomycetota</taxon>
        <taxon>Actinomycetes</taxon>
        <taxon>Propionibacteriales</taxon>
        <taxon>Nocardioidaceae</taxon>
        <taxon>Nocardioides</taxon>
    </lineage>
</organism>
<comment type="caution">
    <text evidence="2">The sequence shown here is derived from an EMBL/GenBank/DDBJ whole genome shotgun (WGS) entry which is preliminary data.</text>
</comment>
<evidence type="ECO:0000313" key="3">
    <source>
        <dbReference type="Proteomes" id="UP000754710"/>
    </source>
</evidence>
<reference evidence="2 3" key="1">
    <citation type="submission" date="2021-08" db="EMBL/GenBank/DDBJ databases">
        <title>Nocardioides bacterium WL0053 sp. nov., isolated from the sediment.</title>
        <authorList>
            <person name="Wang L."/>
            <person name="Zhang D."/>
            <person name="Zhang A."/>
        </authorList>
    </citation>
    <scope>NUCLEOTIDE SEQUENCE [LARGE SCALE GENOMIC DNA]</scope>
    <source>
        <strain evidence="2 3">WL0053</strain>
    </source>
</reference>
<feature type="compositionally biased region" description="Basic and acidic residues" evidence="1">
    <location>
        <begin position="1"/>
        <end position="40"/>
    </location>
</feature>
<dbReference type="EMBL" id="JAIEZQ010000002">
    <property type="protein sequence ID" value="MBY9075904.1"/>
    <property type="molecule type" value="Genomic_DNA"/>
</dbReference>
<proteinExistence type="predicted"/>
<sequence>MSFFDKAKAAAQKAVHDHDDKIRTATEKTGKVIDEKTGGKHHDKIHKGTQKLHETLDNVKRKGDGTR</sequence>
<gene>
    <name evidence="2" type="ORF">K1X13_13810</name>
</gene>
<feature type="compositionally biased region" description="Basic and acidic residues" evidence="1">
    <location>
        <begin position="51"/>
        <end position="67"/>
    </location>
</feature>
<accession>A0ABS7RLG6</accession>